<dbReference type="EMBL" id="LRPH01000005">
    <property type="protein sequence ID" value="KWU68118.1"/>
    <property type="molecule type" value="Genomic_DNA"/>
</dbReference>
<keyword evidence="1" id="KW-0472">Membrane</keyword>
<sequence length="238" mass="26933">MEIKRTTIENKTLQPLKQPAAISEHEIQKERKRSNLVFTGRSQIISKNNEIGILLASLGDGKIVKDMLSKEMDTVLQLFSKLHMLSEEGKQSEKIYEQIVKSLQGLIKQAHIKGVPLLDGTYDFAEVQLSFGRKVHIPLLDVSALISRVEQDTSEGNTNLMITVITAYMTKLSNETILISGTDRISKERDASVWRALAEMNMTQLSHALKHTIQEHKWSVTALFLFIWVIGIILIRII</sequence>
<keyword evidence="1" id="KW-1133">Transmembrane helix</keyword>
<comment type="caution">
    <text evidence="2">The sequence shown here is derived from an EMBL/GenBank/DDBJ whole genome shotgun (WGS) entry which is preliminary data.</text>
</comment>
<organism evidence="2 3">
    <name type="scientific">Bacillus mycoides</name>
    <dbReference type="NCBI Taxonomy" id="1405"/>
    <lineage>
        <taxon>Bacteria</taxon>
        <taxon>Bacillati</taxon>
        <taxon>Bacillota</taxon>
        <taxon>Bacilli</taxon>
        <taxon>Bacillales</taxon>
        <taxon>Bacillaceae</taxon>
        <taxon>Bacillus</taxon>
        <taxon>Bacillus cereus group</taxon>
    </lineage>
</organism>
<evidence type="ECO:0000313" key="3">
    <source>
        <dbReference type="Proteomes" id="UP000065797"/>
    </source>
</evidence>
<protein>
    <recommendedName>
        <fullName evidence="4">Group-specific protein</fullName>
    </recommendedName>
</protein>
<evidence type="ECO:0000256" key="1">
    <source>
        <dbReference type="SAM" id="Phobius"/>
    </source>
</evidence>
<evidence type="ECO:0008006" key="4">
    <source>
        <dbReference type="Google" id="ProtNLM"/>
    </source>
</evidence>
<name>A0A109GKB5_BACMY</name>
<evidence type="ECO:0000313" key="2">
    <source>
        <dbReference type="EMBL" id="KWU68118.1"/>
    </source>
</evidence>
<feature type="transmembrane region" description="Helical" evidence="1">
    <location>
        <begin position="218"/>
        <end position="237"/>
    </location>
</feature>
<dbReference type="AlphaFoldDB" id="A0A109GKB5"/>
<dbReference type="RefSeq" id="WP_060748985.1">
    <property type="nucleotide sequence ID" value="NZ_JAUCFB010000001.1"/>
</dbReference>
<reference evidence="2 3" key="1">
    <citation type="submission" date="2016-01" db="EMBL/GenBank/DDBJ databases">
        <authorList>
            <person name="McClelland M."/>
            <person name="Jain A."/>
            <person name="Saraogi P."/>
            <person name="Mendelson R."/>
            <person name="Westerman R."/>
            <person name="SanMiguel P."/>
            <person name="Csonka L."/>
        </authorList>
    </citation>
    <scope>NUCLEOTIDE SEQUENCE [LARGE SCALE GENOMIC DNA]</scope>
    <source>
        <strain evidence="2 3">PE8-15</strain>
    </source>
</reference>
<gene>
    <name evidence="2" type="ORF">AWW70_28435</name>
</gene>
<keyword evidence="1" id="KW-0812">Transmembrane</keyword>
<proteinExistence type="predicted"/>
<accession>A0A109GKB5</accession>
<dbReference type="Proteomes" id="UP000065797">
    <property type="component" value="Unassembled WGS sequence"/>
</dbReference>